<evidence type="ECO:0000256" key="1">
    <source>
        <dbReference type="ARBA" id="ARBA00004141"/>
    </source>
</evidence>
<organism evidence="9 10">
    <name type="scientific">Rariglobus hedericola</name>
    <dbReference type="NCBI Taxonomy" id="2597822"/>
    <lineage>
        <taxon>Bacteria</taxon>
        <taxon>Pseudomonadati</taxon>
        <taxon>Verrucomicrobiota</taxon>
        <taxon>Opitutia</taxon>
        <taxon>Opitutales</taxon>
        <taxon>Opitutaceae</taxon>
        <taxon>Rariglobus</taxon>
    </lineage>
</organism>
<dbReference type="EMBL" id="VMBG01000001">
    <property type="protein sequence ID" value="TSJ78063.1"/>
    <property type="molecule type" value="Genomic_DNA"/>
</dbReference>
<feature type="domain" description="RCK C-terminal" evidence="8">
    <location>
        <begin position="313"/>
        <end position="397"/>
    </location>
</feature>
<feature type="transmembrane region" description="Helical" evidence="7">
    <location>
        <begin position="468"/>
        <end position="486"/>
    </location>
</feature>
<keyword evidence="3 7" id="KW-0812">Transmembrane</keyword>
<dbReference type="PROSITE" id="PS51202">
    <property type="entry name" value="RCK_C"/>
    <property type="match status" value="2"/>
</dbReference>
<dbReference type="Pfam" id="PF03600">
    <property type="entry name" value="CitMHS"/>
    <property type="match status" value="1"/>
</dbReference>
<feature type="transmembrane region" description="Helical" evidence="7">
    <location>
        <begin position="173"/>
        <end position="195"/>
    </location>
</feature>
<evidence type="ECO:0000256" key="5">
    <source>
        <dbReference type="ARBA" id="ARBA00022989"/>
    </source>
</evidence>
<dbReference type="GO" id="GO:0008324">
    <property type="term" value="F:monoatomic cation transmembrane transporter activity"/>
    <property type="evidence" value="ECO:0007669"/>
    <property type="project" value="InterPro"/>
</dbReference>
<dbReference type="InterPro" id="IPR031312">
    <property type="entry name" value="Na/sul_symport_CS"/>
</dbReference>
<dbReference type="InterPro" id="IPR004680">
    <property type="entry name" value="Cit_transptr-like_dom"/>
</dbReference>
<dbReference type="InterPro" id="IPR006037">
    <property type="entry name" value="RCK_C"/>
</dbReference>
<feature type="transmembrane region" description="Helical" evidence="7">
    <location>
        <begin position="5"/>
        <end position="22"/>
    </location>
</feature>
<dbReference type="InterPro" id="IPR036721">
    <property type="entry name" value="RCK_C_sf"/>
</dbReference>
<feature type="transmembrane region" description="Helical" evidence="7">
    <location>
        <begin position="56"/>
        <end position="75"/>
    </location>
</feature>
<evidence type="ECO:0000256" key="2">
    <source>
        <dbReference type="ARBA" id="ARBA00022448"/>
    </source>
</evidence>
<evidence type="ECO:0000256" key="3">
    <source>
        <dbReference type="ARBA" id="ARBA00022692"/>
    </source>
</evidence>
<comment type="subcellular location">
    <subcellularLocation>
        <location evidence="1">Membrane</location>
        <topology evidence="1">Multi-pass membrane protein</topology>
    </subcellularLocation>
</comment>
<evidence type="ECO:0000259" key="8">
    <source>
        <dbReference type="PROSITE" id="PS51202"/>
    </source>
</evidence>
<evidence type="ECO:0000256" key="6">
    <source>
        <dbReference type="ARBA" id="ARBA00023136"/>
    </source>
</evidence>
<evidence type="ECO:0000313" key="10">
    <source>
        <dbReference type="Proteomes" id="UP000315648"/>
    </source>
</evidence>
<dbReference type="Pfam" id="PF02080">
    <property type="entry name" value="TrkA_C"/>
    <property type="match status" value="2"/>
</dbReference>
<feature type="transmembrane region" description="Helical" evidence="7">
    <location>
        <begin position="587"/>
        <end position="607"/>
    </location>
</feature>
<dbReference type="PROSITE" id="PS01271">
    <property type="entry name" value="NA_SULFATE"/>
    <property type="match status" value="1"/>
</dbReference>
<gene>
    <name evidence="9" type="ORF">FPL22_01760</name>
</gene>
<dbReference type="InterPro" id="IPR051679">
    <property type="entry name" value="DASS-Related_Transporters"/>
</dbReference>
<protein>
    <submittedName>
        <fullName evidence="9">SLC13 family permease</fullName>
    </submittedName>
</protein>
<comment type="caution">
    <text evidence="9">The sequence shown here is derived from an EMBL/GenBank/DDBJ whole genome shotgun (WGS) entry which is preliminary data.</text>
</comment>
<keyword evidence="4" id="KW-0677">Repeat</keyword>
<sequence length="609" mass="64772">MNRDLMLVLGVFGGCVALFIANKPRMDVVALIALVLLPLTGVITAGEAVAGFGDSIILLIAALFVVGEALVRTGVAFRLSDLLVRYAGSSETRLIILLMLAVAVLGSIMSSTGVVAIFIPVALTIAKRQGIAPGRLMMPMSFAGLISGMLTLVGTAPNLVVDSALKHHGHAGLGFFSLTPIGVVILALAIGYMVVMRGRLSKTESSIVVAAVERNFPVLIHDYRLADRELRLRVREGSPLTGRSLEVLNLRRTHGFNLVAVERPARLGTEMVLPGPATELQAGDTLLVDRLACETAPPKTHQELGLDLLPLSGSYFSDQSRKVGMAEVVIAPESALIGSTVRDTGLRREYGLQVLGLRRDRQALDGPVIDEKLRASDTLLVIGTWKAIRRLQGQRREFLVLSLPPESTEDAPAADRAPYALLSLGLMVVLMITGWVPNVVAALIACLLLGLFRCISMDVAYRCIHWKSLVLIAGMIPFASALERTGGINLAVNGLMAALEGAGPRVYLAALFGVTAVIGLFISNTVTALLMAPIALGMAQHLGVSPFPFAITVALAASTAFMTPISSPVNTLVVEPGNYRFGDFVKMGVPFSLIVLLVTVLMVPLLFPF</sequence>
<feature type="transmembrane region" description="Helical" evidence="7">
    <location>
        <begin position="95"/>
        <end position="121"/>
    </location>
</feature>
<dbReference type="Proteomes" id="UP000315648">
    <property type="component" value="Unassembled WGS sequence"/>
</dbReference>
<feature type="domain" description="RCK C-terminal" evidence="8">
    <location>
        <begin position="217"/>
        <end position="288"/>
    </location>
</feature>
<reference evidence="9 10" key="1">
    <citation type="submission" date="2019-07" db="EMBL/GenBank/DDBJ databases">
        <title>Description of 53C-WASEF.</title>
        <authorList>
            <person name="Pitt A."/>
            <person name="Hahn M.W."/>
        </authorList>
    </citation>
    <scope>NUCLEOTIDE SEQUENCE [LARGE SCALE GENOMIC DNA]</scope>
    <source>
        <strain evidence="9 10">53C-WASEF</strain>
    </source>
</reference>
<accession>A0A556QN52</accession>
<feature type="transmembrane region" description="Helical" evidence="7">
    <location>
        <begin position="442"/>
        <end position="461"/>
    </location>
</feature>
<dbReference type="PROSITE" id="PS51257">
    <property type="entry name" value="PROKAR_LIPOPROTEIN"/>
    <property type="match status" value="1"/>
</dbReference>
<name>A0A556QN52_9BACT</name>
<evidence type="ECO:0000256" key="4">
    <source>
        <dbReference type="ARBA" id="ARBA00022737"/>
    </source>
</evidence>
<dbReference type="RefSeq" id="WP_144228404.1">
    <property type="nucleotide sequence ID" value="NZ_CBCRVV010000001.1"/>
</dbReference>
<keyword evidence="2" id="KW-0813">Transport</keyword>
<dbReference type="SUPFAM" id="SSF116726">
    <property type="entry name" value="TrkA C-terminal domain-like"/>
    <property type="match status" value="2"/>
</dbReference>
<keyword evidence="6 7" id="KW-0472">Membrane</keyword>
<dbReference type="PANTHER" id="PTHR43652">
    <property type="entry name" value="BASIC AMINO ACID ANTIPORTER YFCC-RELATED"/>
    <property type="match status" value="1"/>
</dbReference>
<keyword evidence="5 7" id="KW-1133">Transmembrane helix</keyword>
<dbReference type="PANTHER" id="PTHR43652:SF1">
    <property type="entry name" value="RESPONSE REGULATOR"/>
    <property type="match status" value="1"/>
</dbReference>
<dbReference type="GO" id="GO:0006813">
    <property type="term" value="P:potassium ion transport"/>
    <property type="evidence" value="ECO:0007669"/>
    <property type="project" value="InterPro"/>
</dbReference>
<evidence type="ECO:0000256" key="7">
    <source>
        <dbReference type="SAM" id="Phobius"/>
    </source>
</evidence>
<feature type="transmembrane region" description="Helical" evidence="7">
    <location>
        <begin position="28"/>
        <end position="49"/>
    </location>
</feature>
<feature type="transmembrane region" description="Helical" evidence="7">
    <location>
        <begin position="142"/>
        <end position="161"/>
    </location>
</feature>
<feature type="transmembrane region" description="Helical" evidence="7">
    <location>
        <begin position="547"/>
        <end position="567"/>
    </location>
</feature>
<proteinExistence type="predicted"/>
<dbReference type="OrthoDB" id="9765532at2"/>
<evidence type="ECO:0000313" key="9">
    <source>
        <dbReference type="EMBL" id="TSJ78063.1"/>
    </source>
</evidence>
<dbReference type="Gene3D" id="3.30.70.1450">
    <property type="entry name" value="Regulator of K+ conductance, C-terminal domain"/>
    <property type="match status" value="2"/>
</dbReference>
<dbReference type="AlphaFoldDB" id="A0A556QN52"/>
<dbReference type="GO" id="GO:0005886">
    <property type="term" value="C:plasma membrane"/>
    <property type="evidence" value="ECO:0007669"/>
    <property type="project" value="TreeGrafter"/>
</dbReference>
<feature type="transmembrane region" description="Helical" evidence="7">
    <location>
        <begin position="506"/>
        <end position="535"/>
    </location>
</feature>
<keyword evidence="10" id="KW-1185">Reference proteome</keyword>